<evidence type="ECO:0000313" key="3">
    <source>
        <dbReference type="Proteomes" id="UP000636960"/>
    </source>
</evidence>
<keyword evidence="1" id="KW-0812">Transmembrane</keyword>
<keyword evidence="3" id="KW-1185">Reference proteome</keyword>
<protein>
    <recommendedName>
        <fullName evidence="4">PH domain-containing protein</fullName>
    </recommendedName>
</protein>
<feature type="transmembrane region" description="Helical" evidence="1">
    <location>
        <begin position="40"/>
        <end position="60"/>
    </location>
</feature>
<keyword evidence="1" id="KW-0472">Membrane</keyword>
<proteinExistence type="predicted"/>
<name>A0A919MRJ9_9ACTN</name>
<evidence type="ECO:0008006" key="4">
    <source>
        <dbReference type="Google" id="ProtNLM"/>
    </source>
</evidence>
<dbReference type="EMBL" id="BOMV01000001">
    <property type="protein sequence ID" value="GIE92663.1"/>
    <property type="molecule type" value="Genomic_DNA"/>
</dbReference>
<feature type="transmembrane region" description="Helical" evidence="1">
    <location>
        <begin position="108"/>
        <end position="130"/>
    </location>
</feature>
<comment type="caution">
    <text evidence="2">The sequence shown here is derived from an EMBL/GenBank/DDBJ whole genome shotgun (WGS) entry which is preliminary data.</text>
</comment>
<dbReference type="RefSeq" id="WP_203778419.1">
    <property type="nucleotide sequence ID" value="NZ_BOMV01000001.1"/>
</dbReference>
<keyword evidence="1" id="KW-1133">Transmembrane helix</keyword>
<evidence type="ECO:0000313" key="2">
    <source>
        <dbReference type="EMBL" id="GIE92663.1"/>
    </source>
</evidence>
<feature type="transmembrane region" description="Helical" evidence="1">
    <location>
        <begin position="7"/>
        <end position="28"/>
    </location>
</feature>
<organism evidence="2 3">
    <name type="scientific">Paractinoplanes rishiriensis</name>
    <dbReference type="NCBI Taxonomy" id="1050105"/>
    <lineage>
        <taxon>Bacteria</taxon>
        <taxon>Bacillati</taxon>
        <taxon>Actinomycetota</taxon>
        <taxon>Actinomycetes</taxon>
        <taxon>Micromonosporales</taxon>
        <taxon>Micromonosporaceae</taxon>
        <taxon>Paractinoplanes</taxon>
    </lineage>
</organism>
<sequence length="231" mass="24401">MSPRAARLLAIPFMLVACVLSALTNLWLHPSQPSAEVTLGARAACVVVALGGYLAVLGRARKRPAAWQADPEHRRFTATPGPLPAGTTAVVGGWAAGTAATATGRLDTLGGILIGLGAVLMAALTVRLLLGHPILILTPDGLTVVRSRDGFSVRWDDLADDTLHPSGRHNLRAPILIERTEAGGTRKRVLPVDRLHIDPEFAAATVRRYVEHPARRAEIGTAAEVEALQPA</sequence>
<reference evidence="2" key="1">
    <citation type="submission" date="2021-01" db="EMBL/GenBank/DDBJ databases">
        <title>Whole genome shotgun sequence of Actinoplanes rishiriensis NBRC 108556.</title>
        <authorList>
            <person name="Komaki H."/>
            <person name="Tamura T."/>
        </authorList>
    </citation>
    <scope>NUCLEOTIDE SEQUENCE</scope>
    <source>
        <strain evidence="2">NBRC 108556</strain>
    </source>
</reference>
<gene>
    <name evidence="2" type="ORF">Ari01nite_01280</name>
</gene>
<accession>A0A919MRJ9</accession>
<dbReference type="AlphaFoldDB" id="A0A919MRJ9"/>
<dbReference type="Proteomes" id="UP000636960">
    <property type="component" value="Unassembled WGS sequence"/>
</dbReference>
<evidence type="ECO:0000256" key="1">
    <source>
        <dbReference type="SAM" id="Phobius"/>
    </source>
</evidence>
<dbReference type="PROSITE" id="PS51257">
    <property type="entry name" value="PROKAR_LIPOPROTEIN"/>
    <property type="match status" value="1"/>
</dbReference>